<accession>A0A212JJA9</accession>
<keyword evidence="1" id="KW-0812">Transmembrane</keyword>
<dbReference type="EMBL" id="FLUN01000001">
    <property type="protein sequence ID" value="SBV99365.1"/>
    <property type="molecule type" value="Genomic_DNA"/>
</dbReference>
<reference evidence="2" key="1">
    <citation type="submission" date="2016-04" db="EMBL/GenBank/DDBJ databases">
        <authorList>
            <person name="Evans L.H."/>
            <person name="Alamgir A."/>
            <person name="Owens N."/>
            <person name="Weber N.D."/>
            <person name="Virtaneva K."/>
            <person name="Barbian K."/>
            <person name="Babar A."/>
            <person name="Rosenke K."/>
        </authorList>
    </citation>
    <scope>NUCLEOTIDE SEQUENCE</scope>
    <source>
        <strain evidence="2">86</strain>
    </source>
</reference>
<keyword evidence="1" id="KW-1133">Transmembrane helix</keyword>
<evidence type="ECO:0000256" key="1">
    <source>
        <dbReference type="SAM" id="Phobius"/>
    </source>
</evidence>
<proteinExistence type="predicted"/>
<dbReference type="AlphaFoldDB" id="A0A212JJA9"/>
<organism evidence="2">
    <name type="scientific">uncultured Eubacteriales bacterium</name>
    <dbReference type="NCBI Taxonomy" id="172733"/>
    <lineage>
        <taxon>Bacteria</taxon>
        <taxon>Bacillati</taxon>
        <taxon>Bacillota</taxon>
        <taxon>Clostridia</taxon>
        <taxon>Eubacteriales</taxon>
        <taxon>environmental samples</taxon>
    </lineage>
</organism>
<evidence type="ECO:0000313" key="2">
    <source>
        <dbReference type="EMBL" id="SBV99365.1"/>
    </source>
</evidence>
<gene>
    <name evidence="2" type="ORF">KL86CLO1_11184</name>
</gene>
<protein>
    <submittedName>
        <fullName evidence="2">Uncharacterized protein</fullName>
    </submittedName>
</protein>
<name>A0A212JJA9_9FIRM</name>
<feature type="transmembrane region" description="Helical" evidence="1">
    <location>
        <begin position="6"/>
        <end position="27"/>
    </location>
</feature>
<keyword evidence="1" id="KW-0472">Membrane</keyword>
<sequence>MGVADLATQAAAFGAMGALFLGSTRVANDTARSMLERGSSGTEAFWGSMAVGTVNMLNGSTPSRTTLKESWIRGCGRGGMG</sequence>